<name>E7QVN1_HALPU</name>
<organism evidence="1 3">
    <name type="scientific">Haladaptatus paucihalophilus DX253</name>
    <dbReference type="NCBI Taxonomy" id="797209"/>
    <lineage>
        <taxon>Archaea</taxon>
        <taxon>Methanobacteriati</taxon>
        <taxon>Methanobacteriota</taxon>
        <taxon>Stenosarchaea group</taxon>
        <taxon>Halobacteria</taxon>
        <taxon>Halobacteriales</taxon>
        <taxon>Haladaptataceae</taxon>
        <taxon>Haladaptatus</taxon>
    </lineage>
</organism>
<evidence type="ECO:0000313" key="2">
    <source>
        <dbReference type="EMBL" id="SHL09915.1"/>
    </source>
</evidence>
<keyword evidence="4" id="KW-1185">Reference proteome</keyword>
<accession>E7QVN1</accession>
<evidence type="ECO:0000313" key="3">
    <source>
        <dbReference type="Proteomes" id="UP000003751"/>
    </source>
</evidence>
<sequence>MAEYIVRIRDGTVQREQDGAMNEEQFIQCGEMKWYCKFTIHNPFYATISAERIRCAERTTVRTDERASPRTICAK</sequence>
<proteinExistence type="predicted"/>
<gene>
    <name evidence="2" type="ORF">SAMN05444342_3018</name>
    <name evidence="1" type="ORF">ZOD2009_14336</name>
</gene>
<dbReference type="AlphaFoldDB" id="E7QVN1"/>
<reference evidence="2" key="2">
    <citation type="submission" date="2016-11" db="EMBL/GenBank/DDBJ databases">
        <authorList>
            <person name="Jaros S."/>
            <person name="Januszkiewicz K."/>
            <person name="Wedrychowicz H."/>
        </authorList>
    </citation>
    <scope>NUCLEOTIDE SEQUENCE [LARGE SCALE GENOMIC DNA]</scope>
    <source>
        <strain evidence="2">DX253</strain>
    </source>
</reference>
<dbReference type="Proteomes" id="UP000003751">
    <property type="component" value="Unassembled WGS sequence"/>
</dbReference>
<evidence type="ECO:0000313" key="1">
    <source>
        <dbReference type="EMBL" id="EFW91294.1"/>
    </source>
</evidence>
<dbReference type="PATRIC" id="fig|797209.4.peg.2825"/>
<dbReference type="EMBL" id="FRAN01000004">
    <property type="protein sequence ID" value="SHL09915.1"/>
    <property type="molecule type" value="Genomic_DNA"/>
</dbReference>
<protein>
    <submittedName>
        <fullName evidence="1">Uncharacterized protein</fullName>
    </submittedName>
</protein>
<dbReference type="Proteomes" id="UP000184203">
    <property type="component" value="Unassembled WGS sequence"/>
</dbReference>
<reference evidence="4" key="3">
    <citation type="submission" date="2016-11" db="EMBL/GenBank/DDBJ databases">
        <authorList>
            <person name="Varghese N."/>
            <person name="Submissions S."/>
        </authorList>
    </citation>
    <scope>NUCLEOTIDE SEQUENCE [LARGE SCALE GENOMIC DNA]</scope>
    <source>
        <strain evidence="4">DX253</strain>
    </source>
</reference>
<reference evidence="1 3" key="1">
    <citation type="journal article" date="2014" name="ISME J.">
        <title>Trehalose/2-sulfotrehalose biosynthesis and glycine-betaine uptake are widely spread mechanisms for osmoadaptation in the Halobacteriales.</title>
        <authorList>
            <person name="Youssef N.H."/>
            <person name="Savage-Ashlock K.N."/>
            <person name="McCully A.L."/>
            <person name="Luedtke B."/>
            <person name="Shaw E.I."/>
            <person name="Hoff W.D."/>
            <person name="Elshahed M.S."/>
        </authorList>
    </citation>
    <scope>NUCLEOTIDE SEQUENCE [LARGE SCALE GENOMIC DNA]</scope>
    <source>
        <strain evidence="1 3">DX253</strain>
    </source>
</reference>
<dbReference type="STRING" id="797209.GCA_000376445_03382"/>
<dbReference type="EMBL" id="AEMG01000015">
    <property type="protein sequence ID" value="EFW91294.1"/>
    <property type="molecule type" value="Genomic_DNA"/>
</dbReference>
<evidence type="ECO:0000313" key="4">
    <source>
        <dbReference type="Proteomes" id="UP000184203"/>
    </source>
</evidence>